<comment type="caution">
    <text evidence="2">The sequence shown here is derived from an EMBL/GenBank/DDBJ whole genome shotgun (WGS) entry which is preliminary data.</text>
</comment>
<keyword evidence="3" id="KW-1185">Reference proteome</keyword>
<accession>A0A2C5XHI3</accession>
<sequence length="262" mass="28939">MGGKLTRVASRESTLGGEWTRKPEEAFPSAQDEAESDSDSEAEPLSEGEAEESGSDMSSVDISQKSHSEGAPLESVTENLLANVLRHILLFGGRQEAQEVDKVLELRLEHVESSRKIGDQVFRAIDDGGICLRVKNRAGVFRLQNNHVALIECKRRITAFKNGEPRISDTCLAQLTCEALLARGLQSNDDSVYIIHGAQQFVMLFEFDIPKSYMEEFPNLRDESYIKVSTTGWMDLTTRTGRKALVDNICALMETKLGGGGE</sequence>
<evidence type="ECO:0000313" key="2">
    <source>
        <dbReference type="EMBL" id="PHH62828.1"/>
    </source>
</evidence>
<feature type="region of interest" description="Disordered" evidence="1">
    <location>
        <begin position="1"/>
        <end position="72"/>
    </location>
</feature>
<proteinExistence type="predicted"/>
<dbReference type="OrthoDB" id="4646997at2759"/>
<dbReference type="Proteomes" id="UP000226192">
    <property type="component" value="Unassembled WGS sequence"/>
</dbReference>
<evidence type="ECO:0000313" key="3">
    <source>
        <dbReference type="Proteomes" id="UP000226192"/>
    </source>
</evidence>
<reference evidence="2 3" key="1">
    <citation type="submission" date="2017-06" db="EMBL/GenBank/DDBJ databases">
        <title>Ant-infecting Ophiocordyceps genomes reveal a high diversity of potential behavioral manipulation genes and a possible major role for enterotoxins.</title>
        <authorList>
            <person name="De Bekker C."/>
            <person name="Evans H.C."/>
            <person name="Brachmann A."/>
            <person name="Hughes D.P."/>
        </authorList>
    </citation>
    <scope>NUCLEOTIDE SEQUENCE [LARGE SCALE GENOMIC DNA]</scope>
    <source>
        <strain evidence="2 3">Map64</strain>
    </source>
</reference>
<gene>
    <name evidence="2" type="ORF">CDD81_6628</name>
</gene>
<dbReference type="EMBL" id="NJET01000062">
    <property type="protein sequence ID" value="PHH62828.1"/>
    <property type="molecule type" value="Genomic_DNA"/>
</dbReference>
<protein>
    <submittedName>
        <fullName evidence="2">Uncharacterized protein</fullName>
    </submittedName>
</protein>
<organism evidence="2 3">
    <name type="scientific">Ophiocordyceps australis</name>
    <dbReference type="NCBI Taxonomy" id="1399860"/>
    <lineage>
        <taxon>Eukaryota</taxon>
        <taxon>Fungi</taxon>
        <taxon>Dikarya</taxon>
        <taxon>Ascomycota</taxon>
        <taxon>Pezizomycotina</taxon>
        <taxon>Sordariomycetes</taxon>
        <taxon>Hypocreomycetidae</taxon>
        <taxon>Hypocreales</taxon>
        <taxon>Ophiocordycipitaceae</taxon>
        <taxon>Ophiocordyceps</taxon>
    </lineage>
</organism>
<dbReference type="AlphaFoldDB" id="A0A2C5XHI3"/>
<dbReference type="STRING" id="1399860.A0A2C5XHI3"/>
<name>A0A2C5XHI3_9HYPO</name>
<evidence type="ECO:0000256" key="1">
    <source>
        <dbReference type="SAM" id="MobiDB-lite"/>
    </source>
</evidence>
<feature type="compositionally biased region" description="Acidic residues" evidence="1">
    <location>
        <begin position="32"/>
        <end position="54"/>
    </location>
</feature>